<dbReference type="EMBL" id="SNRW01005157">
    <property type="protein sequence ID" value="KAA6385676.1"/>
    <property type="molecule type" value="Genomic_DNA"/>
</dbReference>
<dbReference type="InterPro" id="IPR043136">
    <property type="entry name" value="B30.2/SPRY_sf"/>
</dbReference>
<evidence type="ECO:0000313" key="2">
    <source>
        <dbReference type="Proteomes" id="UP000324800"/>
    </source>
</evidence>
<gene>
    <name evidence="1" type="ORF">EZS28_018797</name>
</gene>
<dbReference type="InterPro" id="IPR008496">
    <property type="entry name" value="TMEM222/RTE1"/>
</dbReference>
<protein>
    <recommendedName>
        <fullName evidence="3">SPRY domain-containing protein</fullName>
    </recommendedName>
</protein>
<comment type="caution">
    <text evidence="1">The sequence shown here is derived from an EMBL/GenBank/DDBJ whole genome shotgun (WGS) entry which is preliminary data.</text>
</comment>
<dbReference type="Proteomes" id="UP000324800">
    <property type="component" value="Unassembled WGS sequence"/>
</dbReference>
<dbReference type="PANTHER" id="PTHR20921:SF0">
    <property type="entry name" value="TRANSMEMBRANE PROTEIN 222"/>
    <property type="match status" value="1"/>
</dbReference>
<dbReference type="AlphaFoldDB" id="A0A5J4VU34"/>
<evidence type="ECO:0000313" key="1">
    <source>
        <dbReference type="EMBL" id="KAA6385676.1"/>
    </source>
</evidence>
<organism evidence="1 2">
    <name type="scientific">Streblomastix strix</name>
    <dbReference type="NCBI Taxonomy" id="222440"/>
    <lineage>
        <taxon>Eukaryota</taxon>
        <taxon>Metamonada</taxon>
        <taxon>Preaxostyla</taxon>
        <taxon>Oxymonadida</taxon>
        <taxon>Streblomastigidae</taxon>
        <taxon>Streblomastix</taxon>
    </lineage>
</organism>
<proteinExistence type="predicted"/>
<accession>A0A5J4VU34</accession>
<name>A0A5J4VU34_9EUKA</name>
<dbReference type="OrthoDB" id="267284at2759"/>
<dbReference type="Pfam" id="PF05608">
    <property type="entry name" value="RTE1"/>
    <property type="match status" value="1"/>
</dbReference>
<dbReference type="PANTHER" id="PTHR20921">
    <property type="entry name" value="TRANSMEMBRANE PROTEIN 222"/>
    <property type="match status" value="1"/>
</dbReference>
<dbReference type="SUPFAM" id="SSF49899">
    <property type="entry name" value="Concanavalin A-like lectins/glucanases"/>
    <property type="match status" value="1"/>
</dbReference>
<dbReference type="InterPro" id="IPR013320">
    <property type="entry name" value="ConA-like_dom_sf"/>
</dbReference>
<reference evidence="1 2" key="1">
    <citation type="submission" date="2019-03" db="EMBL/GenBank/DDBJ databases">
        <title>Single cell metagenomics reveals metabolic interactions within the superorganism composed of flagellate Streblomastix strix and complex community of Bacteroidetes bacteria on its surface.</title>
        <authorList>
            <person name="Treitli S.C."/>
            <person name="Kolisko M."/>
            <person name="Husnik F."/>
            <person name="Keeling P."/>
            <person name="Hampl V."/>
        </authorList>
    </citation>
    <scope>NUCLEOTIDE SEQUENCE [LARGE SCALE GENOMIC DNA]</scope>
    <source>
        <strain evidence="1">ST1C</strain>
    </source>
</reference>
<evidence type="ECO:0008006" key="3">
    <source>
        <dbReference type="Google" id="ProtNLM"/>
    </source>
</evidence>
<dbReference type="Gene3D" id="2.60.120.920">
    <property type="match status" value="1"/>
</dbReference>
<sequence>MSREIEDDETELPLRDCFELEDRESDRFPFSVVWTKIPLLTWMLPFIGHLGICDSKGRVYDFQGPYSIGVDSMAFARPVKIWRFFRANSRTFATDGFDESDQIADSLDIAKRWDDSIIAGSRIYSRRMHILTTNNCHHHVAECLNKFYEGHGAKKFTQFNLALRMITDGKYVNSDHYWDCPFHNDFLDNYQPMSVPVEYNIIGGLLGLGQDILLDVLTEIIQIKDFQQFIGSCQKMYGLQAHGRFPKILNSLAELINPPGTCGHSKRNKFIHDDSTKYCTIASNPIIDSGIVYYEAIIENSEKDTFHIGIAETSVKFDAQLSSGDKQYIQKNVRYWNNDGSLWQLKGIGGNSSFSCGQRIGAEVDMETDPRRLTFFVNDVEQKYYIVNIPKEIRFFVI</sequence>